<organism evidence="2 3">
    <name type="scientific">Pseudolysobacter antarcticus</name>
    <dbReference type="NCBI Taxonomy" id="2511995"/>
    <lineage>
        <taxon>Bacteria</taxon>
        <taxon>Pseudomonadati</taxon>
        <taxon>Pseudomonadota</taxon>
        <taxon>Gammaproteobacteria</taxon>
        <taxon>Lysobacterales</taxon>
        <taxon>Rhodanobacteraceae</taxon>
        <taxon>Pseudolysobacter</taxon>
    </lineage>
</organism>
<dbReference type="Proteomes" id="UP000291562">
    <property type="component" value="Chromosome"/>
</dbReference>
<dbReference type="KEGG" id="xbc:ELE36_01300"/>
<accession>A0A411HF59</accession>
<evidence type="ECO:0000313" key="3">
    <source>
        <dbReference type="Proteomes" id="UP000291562"/>
    </source>
</evidence>
<keyword evidence="3" id="KW-1185">Reference proteome</keyword>
<proteinExistence type="predicted"/>
<sequence>MPNPNRSLLPLCLLVLLLAAPAAFAAEGESTPAAKQAAGASFSAVLQGDGTAALRALATVPTAQYAGTAATYRRCIIERFERATPAALVGEIADPFARAILAAYQDYWWHALIAPTRRDAFSAALLQKLRKLLGTSAASTKEFEALEPILAAQLRKHGYYSLQGETPPLRELMLWHKQETRDYDIVLPEGSEHVTVNLLDDFVSKGWSEYGSCGLGGTGGWTDEKAIFALAPGYPDLQGEDYRVSLLAHEGQHFADKHRTWKLESWELEYRAKLTELALADQISHKLLQAFAQNQSDDLSSPHAYANKRALAAISQRLRTQTTGDIELEKVPLGELRQAARETLIADTHQRDAAISAH</sequence>
<dbReference type="OrthoDB" id="2823799at2"/>
<gene>
    <name evidence="2" type="ORF">ELE36_01300</name>
</gene>
<dbReference type="EMBL" id="CP035704">
    <property type="protein sequence ID" value="QBB69125.1"/>
    <property type="molecule type" value="Genomic_DNA"/>
</dbReference>
<protein>
    <submittedName>
        <fullName evidence="2">Uncharacterized protein</fullName>
    </submittedName>
</protein>
<keyword evidence="1" id="KW-0732">Signal</keyword>
<dbReference type="AlphaFoldDB" id="A0A411HF59"/>
<dbReference type="RefSeq" id="WP_129831381.1">
    <property type="nucleotide sequence ID" value="NZ_CP035704.1"/>
</dbReference>
<feature type="signal peptide" evidence="1">
    <location>
        <begin position="1"/>
        <end position="25"/>
    </location>
</feature>
<feature type="chain" id="PRO_5019476262" evidence="1">
    <location>
        <begin position="26"/>
        <end position="358"/>
    </location>
</feature>
<reference evidence="2 3" key="1">
    <citation type="submission" date="2019-01" db="EMBL/GenBank/DDBJ databases">
        <title>Pseudolysobacter antarctica gen. nov., sp. nov., isolated from Fildes Peninsula, Antarctica.</title>
        <authorList>
            <person name="Wei Z."/>
            <person name="Peng F."/>
        </authorList>
    </citation>
    <scope>NUCLEOTIDE SEQUENCE [LARGE SCALE GENOMIC DNA]</scope>
    <source>
        <strain evidence="2 3">AQ6-296</strain>
    </source>
</reference>
<name>A0A411HF59_9GAMM</name>
<evidence type="ECO:0000313" key="2">
    <source>
        <dbReference type="EMBL" id="QBB69125.1"/>
    </source>
</evidence>
<evidence type="ECO:0000256" key="1">
    <source>
        <dbReference type="SAM" id="SignalP"/>
    </source>
</evidence>